<evidence type="ECO:0000313" key="1">
    <source>
        <dbReference type="EMBL" id="MBB5629329.1"/>
    </source>
</evidence>
<keyword evidence="2" id="KW-1185">Reference proteome</keyword>
<proteinExistence type="predicted"/>
<dbReference type="AlphaFoldDB" id="A0A7W8Z8G1"/>
<name>A0A7W8Z8G1_9ACTN</name>
<evidence type="ECO:0000313" key="2">
    <source>
        <dbReference type="Proteomes" id="UP000588112"/>
    </source>
</evidence>
<reference evidence="1 2" key="1">
    <citation type="submission" date="2020-08" db="EMBL/GenBank/DDBJ databases">
        <title>Sequencing the genomes of 1000 actinobacteria strains.</title>
        <authorList>
            <person name="Klenk H.-P."/>
        </authorList>
    </citation>
    <scope>NUCLEOTIDE SEQUENCE [LARGE SCALE GENOMIC DNA]</scope>
    <source>
        <strain evidence="1 2">DSM 45790</strain>
    </source>
</reference>
<organism evidence="1 2">
    <name type="scientific">Sphaerisporangium krabiense</name>
    <dbReference type="NCBI Taxonomy" id="763782"/>
    <lineage>
        <taxon>Bacteria</taxon>
        <taxon>Bacillati</taxon>
        <taxon>Actinomycetota</taxon>
        <taxon>Actinomycetes</taxon>
        <taxon>Streptosporangiales</taxon>
        <taxon>Streptosporangiaceae</taxon>
        <taxon>Sphaerisporangium</taxon>
    </lineage>
</organism>
<gene>
    <name evidence="1" type="ORF">BJ981_005028</name>
</gene>
<accession>A0A7W8Z8G1</accession>
<sequence>MASSRPAQWCAAILWMCGEQGIAFLPFFATVGGGRPDAVATQDDAVTEIASAHGATPFKYTRTSTHV</sequence>
<protein>
    <submittedName>
        <fullName evidence="1">Uncharacterized protein</fullName>
    </submittedName>
</protein>
<dbReference type="Proteomes" id="UP000588112">
    <property type="component" value="Unassembled WGS sequence"/>
</dbReference>
<dbReference type="EMBL" id="JACHBR010000001">
    <property type="protein sequence ID" value="MBB5629329.1"/>
    <property type="molecule type" value="Genomic_DNA"/>
</dbReference>
<dbReference type="RefSeq" id="WP_184614347.1">
    <property type="nucleotide sequence ID" value="NZ_BOOS01000074.1"/>
</dbReference>
<comment type="caution">
    <text evidence="1">The sequence shown here is derived from an EMBL/GenBank/DDBJ whole genome shotgun (WGS) entry which is preliminary data.</text>
</comment>